<evidence type="ECO:0000313" key="2">
    <source>
        <dbReference type="EMBL" id="WNC09230.1"/>
    </source>
</evidence>
<reference evidence="2" key="1">
    <citation type="submission" date="2023-09" db="EMBL/GenBank/DDBJ databases">
        <title>First report of Pseudomonas coleopterorum DJ13 causing leaf spot on Rhododendron pulchrum Sweet in China.</title>
        <authorList>
            <person name="Zhang Y."/>
        </authorList>
    </citation>
    <scope>NUCLEOTIDE SEQUENCE</scope>
    <source>
        <strain evidence="2">DJ13</strain>
    </source>
</reference>
<name>A0AAJ6LZ05_9PSED</name>
<organism evidence="2 3">
    <name type="scientific">Pseudomonas coleopterorum</name>
    <dbReference type="NCBI Taxonomy" id="1605838"/>
    <lineage>
        <taxon>Bacteria</taxon>
        <taxon>Pseudomonadati</taxon>
        <taxon>Pseudomonadota</taxon>
        <taxon>Gammaproteobacteria</taxon>
        <taxon>Pseudomonadales</taxon>
        <taxon>Pseudomonadaceae</taxon>
        <taxon>Pseudomonas</taxon>
    </lineage>
</organism>
<dbReference type="Proteomes" id="UP001258207">
    <property type="component" value="Chromosome"/>
</dbReference>
<proteinExistence type="predicted"/>
<gene>
    <name evidence="2" type="ORF">RI108_18430</name>
</gene>
<sequence>MPTQFLPWFHSTSLRQRFAAHAQASLAAGTITVQEHQWLELLHATDRDHQPTSLRQMRVDSIVAILSDGQRVDLPATVRLSRGGHSNVVMLYNPLMGLRRFADPLQLKQFLLEHIGKSGWGAALRFAATATQQLAMKRHQVEAFQGSLLSGDVFDALMLRMQAGLADNLAQLRGWVRKQPTPDAMLAADKDGPIDPAARASTCLAQYWNDAAATSAPLCEQLGMALQTTLLHHLLHSRQAGRLEPEQYRQLAAWAIGLDAETALALRAFSLRVSTMENQSVPLDDLLVLSLPDHTGSYYIYRAADGVQCYPSRRALLADLSDPLRREHWLLQVSGSGRALLQTLRINALCLDPTPIQTLQGYANALLARQRSRLHEALSTDSSQTPLRLCQQALALDQYLDPHLRIMAPLFPADIRDDPASLNYVGGAILRDAHDPQQLLTHLADLDLQYARYQARGPDLASVSASILQLEMACVLEDGPAALSIQLPAPNLPQALWQNEDADLGQAFIQVAEGVQQPVDALPKSLMTSILQRARRQLRASFEQAVQHREALSGGYYRKLRYYLNELETRLDHKPAQRPAALQENIPDSTARQAWRLQTFDHLMAGSWPSESLPDLMRQADPSDSLAQALEHYRDLTRRQIQIDMIPPWLAQATAAQKNDYLKALAYNLLSSPVEQDYLLDLQDIPAFAQDRLQSQLDIDFTPGRFKPQAIFVTTQRYVSAPPMPGEIPSAIPAATVSHRQSLVQYALNHYRDWDAALTAIELGSGHPAPPELDAAYVRQRVRALDLGKHYQVMLEQAFTATDLRYSQRLALYCRQLPGQLIERAWRAHLIGDLSLQAVQLVTQVMLAPEAQLRKAGELGVLDFTPLQLIPGPGLQPDCVPDSYLFIARGTGLCVLYLPYEASVPLQAFGGTAALLQALIDDSALQQRVLARMPGQWRSRYEHGGFREAHLNPSSTSGFDYFPAPGPVRLESTPIAGNLLHFLFEDNARYLVAHSKTQFITAAQAQWNAFVNVLSLAWEQLPMFLPGKMGLILAAWQLELKTLQVVEAAEQHKWGQNLLELTCALIQGALIGHGVAKLENVPTSLEQFWQAMREDEQYGVSLAGYESPGQALHELYFEASTGSYATRTTYEHFVSLRSRLYRVRQEGDQWFLAGEMDEELGPMLNFDPQLGWAISVPQALPLYEGGVPSRLGGRLTRWTLSRDQVVILAVGARKIRELMPQRARMLRHAHRDALTYLGVALDNLHRAIPTHRAPAATLEIIARFFGTPQVSDALVRRIRQSLEKLVTVMASRAYSPVSSKRYIMGRRLSPASSVGIAFMSALDPQKQVFLLDEFFEFDTARHLPLAPTFTPDDANALSKAMVLLHEFTHIACDTRDIRYLEAATPYVERLQPGVRRAWLEHEHDELFSHLTPSRRLFTVRDDVTGQIRDLRNDDRKGRALILRIAASPDLVDARRRFLDNADIRSRIMLMNADSLTLLIYRLGQRRHLD</sequence>
<protein>
    <recommendedName>
        <fullName evidence="1">Dermonecrotic toxin N-terminal domain-containing protein</fullName>
    </recommendedName>
</protein>
<dbReference type="InterPro" id="IPR046673">
    <property type="entry name" value="ToxA_N"/>
</dbReference>
<evidence type="ECO:0000259" key="1">
    <source>
        <dbReference type="Pfam" id="PF20178"/>
    </source>
</evidence>
<evidence type="ECO:0000313" key="3">
    <source>
        <dbReference type="Proteomes" id="UP001258207"/>
    </source>
</evidence>
<dbReference type="GO" id="GO:0008237">
    <property type="term" value="F:metallopeptidase activity"/>
    <property type="evidence" value="ECO:0007669"/>
    <property type="project" value="InterPro"/>
</dbReference>
<dbReference type="EMBL" id="CP134081">
    <property type="protein sequence ID" value="WNC09230.1"/>
    <property type="molecule type" value="Genomic_DNA"/>
</dbReference>
<feature type="domain" description="Dermonecrotic toxin N-terminal" evidence="1">
    <location>
        <begin position="681"/>
        <end position="934"/>
    </location>
</feature>
<dbReference type="InterPro" id="IPR024079">
    <property type="entry name" value="MetalloPept_cat_dom_sf"/>
</dbReference>
<dbReference type="RefSeq" id="WP_310791697.1">
    <property type="nucleotide sequence ID" value="NZ_CP134081.1"/>
</dbReference>
<accession>A0AAJ6LZ05</accession>
<dbReference type="Gene3D" id="3.40.390.10">
    <property type="entry name" value="Collagenase (Catalytic Domain)"/>
    <property type="match status" value="1"/>
</dbReference>
<dbReference type="Pfam" id="PF20178">
    <property type="entry name" value="ToxA_N"/>
    <property type="match status" value="1"/>
</dbReference>